<keyword evidence="1" id="KW-1133">Transmembrane helix</keyword>
<evidence type="ECO:0000313" key="2">
    <source>
        <dbReference type="EMBL" id="MBX7457379.1"/>
    </source>
</evidence>
<gene>
    <name evidence="2" type="ORF">K3152_03890</name>
</gene>
<proteinExistence type="predicted"/>
<keyword evidence="3" id="KW-1185">Reference proteome</keyword>
<dbReference type="Proteomes" id="UP000783253">
    <property type="component" value="Unassembled WGS sequence"/>
</dbReference>
<organism evidence="2 3">
    <name type="scientific">Qipengyuania polymorpha</name>
    <dbReference type="NCBI Taxonomy" id="2867234"/>
    <lineage>
        <taxon>Bacteria</taxon>
        <taxon>Pseudomonadati</taxon>
        <taxon>Pseudomonadota</taxon>
        <taxon>Alphaproteobacteria</taxon>
        <taxon>Sphingomonadales</taxon>
        <taxon>Erythrobacteraceae</taxon>
        <taxon>Qipengyuania</taxon>
    </lineage>
</organism>
<protein>
    <submittedName>
        <fullName evidence="2">Uncharacterized protein</fullName>
    </submittedName>
</protein>
<sequence>MNMDGGTIAWAAMMSALVVAYVVGMKRDPSLNSTKLIKMAAIWVAIIVGAYLLVSTLTGMS</sequence>
<accession>A0ABS7IWM1</accession>
<feature type="transmembrane region" description="Helical" evidence="1">
    <location>
        <begin position="36"/>
        <end position="54"/>
    </location>
</feature>
<dbReference type="RefSeq" id="WP_221572690.1">
    <property type="nucleotide sequence ID" value="NZ_JAIGNK010000001.1"/>
</dbReference>
<evidence type="ECO:0000256" key="1">
    <source>
        <dbReference type="SAM" id="Phobius"/>
    </source>
</evidence>
<dbReference type="EMBL" id="JAIGNK010000001">
    <property type="protein sequence ID" value="MBX7457379.1"/>
    <property type="molecule type" value="Genomic_DNA"/>
</dbReference>
<keyword evidence="1" id="KW-0472">Membrane</keyword>
<evidence type="ECO:0000313" key="3">
    <source>
        <dbReference type="Proteomes" id="UP000783253"/>
    </source>
</evidence>
<feature type="transmembrane region" description="Helical" evidence="1">
    <location>
        <begin position="6"/>
        <end position="24"/>
    </location>
</feature>
<name>A0ABS7IWM1_9SPHN</name>
<keyword evidence="1" id="KW-0812">Transmembrane</keyword>
<reference evidence="2 3" key="1">
    <citation type="submission" date="2021-08" db="EMBL/GenBank/DDBJ databases">
        <title>Comparative Genomics Analysis of the Genus Qipengyuania Reveals Extensive Genetic Diversity and Metabolic Versatility, Including the Description of Fifteen Novel Species.</title>
        <authorList>
            <person name="Liu Y."/>
        </authorList>
    </citation>
    <scope>NUCLEOTIDE SEQUENCE [LARGE SCALE GENOMIC DNA]</scope>
    <source>
        <strain evidence="2 3">1NDH17</strain>
    </source>
</reference>
<comment type="caution">
    <text evidence="2">The sequence shown here is derived from an EMBL/GenBank/DDBJ whole genome shotgun (WGS) entry which is preliminary data.</text>
</comment>